<dbReference type="KEGG" id="ddn:DND132_0554"/>
<dbReference type="EMBL" id="CP003220">
    <property type="protein sequence ID" value="EGB13770.1"/>
    <property type="molecule type" value="Genomic_DNA"/>
</dbReference>
<dbReference type="SUPFAM" id="SSF116734">
    <property type="entry name" value="DNA methylase specificity domain"/>
    <property type="match status" value="2"/>
</dbReference>
<dbReference type="STRING" id="641491.DND132_0554"/>
<dbReference type="HOGENOM" id="CLU_021095_10_2_7"/>
<dbReference type="AlphaFoldDB" id="F0JFU2"/>
<protein>
    <submittedName>
        <fullName evidence="6">Restriction modification system DNA specificity domain-containing protein</fullName>
    </submittedName>
</protein>
<dbReference type="eggNOG" id="COG0732">
    <property type="taxonomic scope" value="Bacteria"/>
</dbReference>
<dbReference type="InterPro" id="IPR000055">
    <property type="entry name" value="Restrct_endonuc_typeI_TRD"/>
</dbReference>
<evidence type="ECO:0000256" key="4">
    <source>
        <dbReference type="SAM" id="MobiDB-lite"/>
    </source>
</evidence>
<sequence length="499" mass="55998">MAKQADKGKWSTEELPVQWDWAVFQDIFEDLTSSTKKVKQKEYIENAPLAVVDQGVALIGGATDKFDLAFEGDLPVIVFGDHTRCVKLVDFPFVQGADGVKVLKPLSPLSTNLYSYALNTVQLPDRGYSRHFKFLKATEFPVPPLNEQRRIADKIDALQAKSRRAREALETVGPLLEKFRQSVLAAAFRGDLTAEWREQHPDVEPAEKLLERIRVERRARWEEAELAKMRAKGINPKNDKWKAKYKEPEPVDASGLPELPEGWCWAKVEELACDVRYGTSAKTSDDETQMPVLRMGNIVDGDLVYDNLKYLDRSHKDLSELCLHYGDILFNRTNSAELVGKTAMFDSDEDFSFASYLIRVRVLQIVPEVVVWYINSPFGRQWVSQNVSQQVGQANINGSKLKALAVPIPPQDEQVELARKIKQTLAVIKGQRENSIGLIGQVANLDQSILAKAFRGELVPQDPNDEPASVLLERIKAERETAKGKKKAGRARSEDAAAG</sequence>
<feature type="region of interest" description="Disordered" evidence="4">
    <location>
        <begin position="480"/>
        <end position="499"/>
    </location>
</feature>
<keyword evidence="3" id="KW-0238">DNA-binding</keyword>
<organism evidence="6 7">
    <name type="scientific">Pseudodesulfovibrio mercurii</name>
    <dbReference type="NCBI Taxonomy" id="641491"/>
    <lineage>
        <taxon>Bacteria</taxon>
        <taxon>Pseudomonadati</taxon>
        <taxon>Thermodesulfobacteriota</taxon>
        <taxon>Desulfovibrionia</taxon>
        <taxon>Desulfovibrionales</taxon>
        <taxon>Desulfovibrionaceae</taxon>
    </lineage>
</organism>
<dbReference type="InterPro" id="IPR051212">
    <property type="entry name" value="Type-I_RE_S_subunit"/>
</dbReference>
<gene>
    <name evidence="6" type="ORF">DND132_0554</name>
</gene>
<feature type="domain" description="Type I restriction modification DNA specificity" evidence="5">
    <location>
        <begin position="282"/>
        <end position="435"/>
    </location>
</feature>
<dbReference type="PANTHER" id="PTHR43140">
    <property type="entry name" value="TYPE-1 RESTRICTION ENZYME ECOKI SPECIFICITY PROTEIN"/>
    <property type="match status" value="1"/>
</dbReference>
<dbReference type="PANTHER" id="PTHR43140:SF1">
    <property type="entry name" value="TYPE I RESTRICTION ENZYME ECOKI SPECIFICITY SUBUNIT"/>
    <property type="match status" value="1"/>
</dbReference>
<dbReference type="RefSeq" id="WP_014321198.1">
    <property type="nucleotide sequence ID" value="NC_016803.1"/>
</dbReference>
<evidence type="ECO:0000256" key="3">
    <source>
        <dbReference type="ARBA" id="ARBA00023125"/>
    </source>
</evidence>
<dbReference type="GO" id="GO:0009307">
    <property type="term" value="P:DNA restriction-modification system"/>
    <property type="evidence" value="ECO:0007669"/>
    <property type="project" value="UniProtKB-KW"/>
</dbReference>
<reference evidence="6 7" key="1">
    <citation type="journal article" date="2011" name="J. Bacteriol.">
        <title>Genome sequence of the mercury-methylating strain Desulfovibrio desulfuricans ND132.</title>
        <authorList>
            <person name="Brown S.D."/>
            <person name="Gilmour C.C."/>
            <person name="Kucken A.M."/>
            <person name="Wall J.D."/>
            <person name="Elias D.A."/>
            <person name="Brandt C.C."/>
            <person name="Podar M."/>
            <person name="Chertkov O."/>
            <person name="Held B."/>
            <person name="Bruce D.C."/>
            <person name="Detter J.C."/>
            <person name="Tapia R."/>
            <person name="Han C.S."/>
            <person name="Goodwin L.A."/>
            <person name="Cheng J.F."/>
            <person name="Pitluck S."/>
            <person name="Woyke T."/>
            <person name="Mikhailova N."/>
            <person name="Ivanova N.N."/>
            <person name="Han J."/>
            <person name="Lucas S."/>
            <person name="Lapidus A.L."/>
            <person name="Land M.L."/>
            <person name="Hauser L.J."/>
            <person name="Palumbo A.V."/>
        </authorList>
    </citation>
    <scope>NUCLEOTIDE SEQUENCE [LARGE SCALE GENOMIC DNA]</scope>
    <source>
        <strain evidence="6 7">ND132</strain>
    </source>
</reference>
<dbReference type="InterPro" id="IPR044946">
    <property type="entry name" value="Restrct_endonuc_typeI_TRD_sf"/>
</dbReference>
<accession>F0JFU2</accession>
<proteinExistence type="inferred from homology"/>
<dbReference type="Proteomes" id="UP000007845">
    <property type="component" value="Chromosome"/>
</dbReference>
<keyword evidence="2" id="KW-0680">Restriction system</keyword>
<dbReference type="GO" id="GO:0003677">
    <property type="term" value="F:DNA binding"/>
    <property type="evidence" value="ECO:0007669"/>
    <property type="project" value="UniProtKB-KW"/>
</dbReference>
<name>F0JFU2_9BACT</name>
<evidence type="ECO:0000256" key="2">
    <source>
        <dbReference type="ARBA" id="ARBA00022747"/>
    </source>
</evidence>
<dbReference type="CDD" id="cd17524">
    <property type="entry name" value="RMtype1_S_EcoUTORF5051P-TRD2-CR2_like"/>
    <property type="match status" value="1"/>
</dbReference>
<keyword evidence="7" id="KW-1185">Reference proteome</keyword>
<dbReference type="Gene3D" id="3.90.220.20">
    <property type="entry name" value="DNA methylase specificity domains"/>
    <property type="match status" value="2"/>
</dbReference>
<evidence type="ECO:0000259" key="5">
    <source>
        <dbReference type="Pfam" id="PF01420"/>
    </source>
</evidence>
<evidence type="ECO:0000313" key="7">
    <source>
        <dbReference type="Proteomes" id="UP000007845"/>
    </source>
</evidence>
<evidence type="ECO:0000313" key="6">
    <source>
        <dbReference type="EMBL" id="EGB13770.1"/>
    </source>
</evidence>
<evidence type="ECO:0000256" key="1">
    <source>
        <dbReference type="ARBA" id="ARBA00010923"/>
    </source>
</evidence>
<dbReference type="Pfam" id="PF01420">
    <property type="entry name" value="Methylase_S"/>
    <property type="match status" value="1"/>
</dbReference>
<dbReference type="REBASE" id="45673">
    <property type="entry name" value="S.Dde132ORF555P"/>
</dbReference>
<dbReference type="OrthoDB" id="5363772at2"/>
<comment type="similarity">
    <text evidence="1">Belongs to the type-I restriction system S methylase family.</text>
</comment>